<dbReference type="SUPFAM" id="SSF55008">
    <property type="entry name" value="HMA, heavy metal-associated domain"/>
    <property type="match status" value="1"/>
</dbReference>
<evidence type="ECO:0000259" key="1">
    <source>
        <dbReference type="PROSITE" id="PS50846"/>
    </source>
</evidence>
<dbReference type="Pfam" id="PF00403">
    <property type="entry name" value="HMA"/>
    <property type="match status" value="1"/>
</dbReference>
<keyword evidence="3" id="KW-1185">Reference proteome</keyword>
<dbReference type="InterPro" id="IPR036163">
    <property type="entry name" value="HMA_dom_sf"/>
</dbReference>
<dbReference type="PROSITE" id="PS51257">
    <property type="entry name" value="PROKAR_LIPOPROTEIN"/>
    <property type="match status" value="1"/>
</dbReference>
<evidence type="ECO:0000313" key="3">
    <source>
        <dbReference type="Proteomes" id="UP000095713"/>
    </source>
</evidence>
<accession>A0A1E5SJA8</accession>
<sequence length="132" mass="14441">MKKVILSVAVIMAIGLTSCKNETKQETTETKTEVSKDMAMVDISFGVRGNCGMCKKTIEKAANKVEGVANATWDVDKKKIDVSFDDAKTDAMAIHKAIAASGYDTEKVSGDEDAYSNLPECCQYDHEMMMNQ</sequence>
<dbReference type="Proteomes" id="UP000095713">
    <property type="component" value="Unassembled WGS sequence"/>
</dbReference>
<evidence type="ECO:0000313" key="2">
    <source>
        <dbReference type="EMBL" id="OEJ99200.1"/>
    </source>
</evidence>
<organism evidence="2 3">
    <name type="scientific">Flavivirga aquatica</name>
    <dbReference type="NCBI Taxonomy" id="1849968"/>
    <lineage>
        <taxon>Bacteria</taxon>
        <taxon>Pseudomonadati</taxon>
        <taxon>Bacteroidota</taxon>
        <taxon>Flavobacteriia</taxon>
        <taxon>Flavobacteriales</taxon>
        <taxon>Flavobacteriaceae</taxon>
        <taxon>Flavivirga</taxon>
    </lineage>
</organism>
<dbReference type="OrthoDB" id="5513217at2"/>
<dbReference type="STRING" id="1849968.A8C32_08500"/>
<protein>
    <submittedName>
        <fullName evidence="2">Heavy metal transporter</fullName>
    </submittedName>
</protein>
<feature type="domain" description="HMA" evidence="1">
    <location>
        <begin position="34"/>
        <end position="106"/>
    </location>
</feature>
<gene>
    <name evidence="2" type="ORF">A8C32_08500</name>
</gene>
<name>A0A1E5SJA8_9FLAO</name>
<dbReference type="InterPro" id="IPR006121">
    <property type="entry name" value="HMA_dom"/>
</dbReference>
<dbReference type="Gene3D" id="3.30.70.100">
    <property type="match status" value="1"/>
</dbReference>
<dbReference type="EMBL" id="MDJD01000054">
    <property type="protein sequence ID" value="OEJ99200.1"/>
    <property type="molecule type" value="Genomic_DNA"/>
</dbReference>
<dbReference type="AlphaFoldDB" id="A0A1E5SJA8"/>
<comment type="caution">
    <text evidence="2">The sequence shown here is derived from an EMBL/GenBank/DDBJ whole genome shotgun (WGS) entry which is preliminary data.</text>
</comment>
<proteinExistence type="predicted"/>
<dbReference type="RefSeq" id="WP_069831882.1">
    <property type="nucleotide sequence ID" value="NZ_MDJD01000054.1"/>
</dbReference>
<dbReference type="GO" id="GO:0046872">
    <property type="term" value="F:metal ion binding"/>
    <property type="evidence" value="ECO:0007669"/>
    <property type="project" value="InterPro"/>
</dbReference>
<dbReference type="CDD" id="cd00371">
    <property type="entry name" value="HMA"/>
    <property type="match status" value="1"/>
</dbReference>
<reference evidence="2 3" key="1">
    <citation type="submission" date="2016-05" db="EMBL/GenBank/DDBJ databases">
        <title>Draft Genome Sequence of Algibacter sp. Strain SK-16 Isolated from the Surface Water of Aburatsubo Inlet.</title>
        <authorList>
            <person name="Wong S.-K."/>
            <person name="Yoshizawa S."/>
            <person name="Nakajima Y."/>
            <person name="Ogura Y."/>
            <person name="Tetsuya H."/>
            <person name="Hamasaki K."/>
        </authorList>
    </citation>
    <scope>NUCLEOTIDE SEQUENCE [LARGE SCALE GENOMIC DNA]</scope>
    <source>
        <strain evidence="2 3">SK-16</strain>
    </source>
</reference>
<dbReference type="PROSITE" id="PS50846">
    <property type="entry name" value="HMA_2"/>
    <property type="match status" value="1"/>
</dbReference>